<comment type="caution">
    <text evidence="1">The sequence shown here is derived from an EMBL/GenBank/DDBJ whole genome shotgun (WGS) entry which is preliminary data.</text>
</comment>
<reference evidence="1 2" key="1">
    <citation type="journal article" date="2023" name="IScience">
        <title>Expanded male sex-determining region conserved during the evolution of homothallism in the green alga Volvox.</title>
        <authorList>
            <person name="Yamamoto K."/>
            <person name="Matsuzaki R."/>
            <person name="Mahakham W."/>
            <person name="Heman W."/>
            <person name="Sekimoto H."/>
            <person name="Kawachi M."/>
            <person name="Minakuchi Y."/>
            <person name="Toyoda A."/>
            <person name="Nozaki H."/>
        </authorList>
    </citation>
    <scope>NUCLEOTIDE SEQUENCE [LARGE SCALE GENOMIC DNA]</scope>
    <source>
        <strain evidence="1 2">NIES-4468</strain>
    </source>
</reference>
<dbReference type="EMBL" id="BSDZ01000023">
    <property type="protein sequence ID" value="GLI65419.1"/>
    <property type="molecule type" value="Genomic_DNA"/>
</dbReference>
<organism evidence="1 2">
    <name type="scientific">Volvox africanus</name>
    <dbReference type="NCBI Taxonomy" id="51714"/>
    <lineage>
        <taxon>Eukaryota</taxon>
        <taxon>Viridiplantae</taxon>
        <taxon>Chlorophyta</taxon>
        <taxon>core chlorophytes</taxon>
        <taxon>Chlorophyceae</taxon>
        <taxon>CS clade</taxon>
        <taxon>Chlamydomonadales</taxon>
        <taxon>Volvocaceae</taxon>
        <taxon>Volvox</taxon>
    </lineage>
</organism>
<evidence type="ECO:0000313" key="1">
    <source>
        <dbReference type="EMBL" id="GLI65419.1"/>
    </source>
</evidence>
<accession>A0ABQ5S7K6</accession>
<dbReference type="Proteomes" id="UP001165090">
    <property type="component" value="Unassembled WGS sequence"/>
</dbReference>
<sequence>MKSTFQDLALAKPESLDFQPLPKLTSIDQVYYPGVFEKLMKQIRKLDIFRSCLNNLADVKAEIQHQGTGVSGSGSTAGGHAEDTTSWAEVERMACVLGVEPGCTVEAEVQVESPVVATLVVHAMHTHP</sequence>
<protein>
    <submittedName>
        <fullName evidence="1">Uncharacterized protein</fullName>
    </submittedName>
</protein>
<evidence type="ECO:0000313" key="2">
    <source>
        <dbReference type="Proteomes" id="UP001165090"/>
    </source>
</evidence>
<proteinExistence type="predicted"/>
<gene>
    <name evidence="1" type="ORF">VaNZ11_008985</name>
</gene>
<name>A0ABQ5S7K6_9CHLO</name>
<keyword evidence="2" id="KW-1185">Reference proteome</keyword>